<reference evidence="1 2" key="1">
    <citation type="journal article" date="2019" name="Int. J. Syst. Evol. Microbiol.">
        <title>The Global Catalogue of Microorganisms (GCM) 10K type strain sequencing project: providing services to taxonomists for standard genome sequencing and annotation.</title>
        <authorList>
            <consortium name="The Broad Institute Genomics Platform"/>
            <consortium name="The Broad Institute Genome Sequencing Center for Infectious Disease"/>
            <person name="Wu L."/>
            <person name="Ma J."/>
        </authorList>
    </citation>
    <scope>NUCLEOTIDE SEQUENCE [LARGE SCALE GENOMIC DNA]</scope>
    <source>
        <strain evidence="1 2">JCM 14735</strain>
    </source>
</reference>
<protein>
    <submittedName>
        <fullName evidence="1">Uncharacterized protein</fullName>
    </submittedName>
</protein>
<accession>A0ABN2KGP9</accession>
<dbReference type="Proteomes" id="UP001501204">
    <property type="component" value="Unassembled WGS sequence"/>
</dbReference>
<name>A0ABN2KGP9_9MICC</name>
<keyword evidence="2" id="KW-1185">Reference proteome</keyword>
<evidence type="ECO:0000313" key="2">
    <source>
        <dbReference type="Proteomes" id="UP001501204"/>
    </source>
</evidence>
<sequence length="59" mass="6863">MALMTVYVEFLPYPCGPEDMIRTVSTVIFDEISPLELGVSYEAWGIDNSYSWLRWRSAR</sequence>
<gene>
    <name evidence="1" type="ORF">GCM10009767_13740</name>
</gene>
<dbReference type="EMBL" id="BAAAOA010000015">
    <property type="protein sequence ID" value="GAA1755643.1"/>
    <property type="molecule type" value="Genomic_DNA"/>
</dbReference>
<comment type="caution">
    <text evidence="1">The sequence shown here is derived from an EMBL/GenBank/DDBJ whole genome shotgun (WGS) entry which is preliminary data.</text>
</comment>
<organism evidence="1 2">
    <name type="scientific">Kocuria aegyptia</name>
    <dbReference type="NCBI Taxonomy" id="330943"/>
    <lineage>
        <taxon>Bacteria</taxon>
        <taxon>Bacillati</taxon>
        <taxon>Actinomycetota</taxon>
        <taxon>Actinomycetes</taxon>
        <taxon>Micrococcales</taxon>
        <taxon>Micrococcaceae</taxon>
        <taxon>Kocuria</taxon>
    </lineage>
</organism>
<evidence type="ECO:0000313" key="1">
    <source>
        <dbReference type="EMBL" id="GAA1755643.1"/>
    </source>
</evidence>
<proteinExistence type="predicted"/>